<dbReference type="Gene3D" id="3.40.50.1360">
    <property type="match status" value="1"/>
</dbReference>
<proteinExistence type="predicted"/>
<gene>
    <name evidence="3" type="ORF">ATZ33_14835</name>
    <name evidence="4" type="ORF">RV15_GL000073</name>
</gene>
<protein>
    <submittedName>
        <fullName evidence="3">6-phosphogluconolactonase</fullName>
    </submittedName>
    <submittedName>
        <fullName evidence="4">Glucosamine-6-phosphate deaminase</fullName>
    </submittedName>
</protein>
<dbReference type="Pfam" id="PF01182">
    <property type="entry name" value="Glucosamine_iso"/>
    <property type="match status" value="1"/>
</dbReference>
<evidence type="ECO:0000259" key="2">
    <source>
        <dbReference type="Pfam" id="PF01182"/>
    </source>
</evidence>
<organism evidence="4 6">
    <name type="scientific">Enterococcus silesiacus</name>
    <dbReference type="NCBI Taxonomy" id="332949"/>
    <lineage>
        <taxon>Bacteria</taxon>
        <taxon>Bacillati</taxon>
        <taxon>Bacillota</taxon>
        <taxon>Bacilli</taxon>
        <taxon>Lactobacillales</taxon>
        <taxon>Enterococcaceae</taxon>
        <taxon>Enterococcus</taxon>
    </lineage>
</organism>
<keyword evidence="1" id="KW-0119">Carbohydrate metabolism</keyword>
<dbReference type="NCBIfam" id="NF009022">
    <property type="entry name" value="PRK12358.1"/>
    <property type="match status" value="1"/>
</dbReference>
<feature type="domain" description="Glucosamine/galactosamine-6-phosphate isomerase" evidence="2">
    <location>
        <begin position="11"/>
        <end position="213"/>
    </location>
</feature>
<dbReference type="InterPro" id="IPR052960">
    <property type="entry name" value="GlcN6P_deaminase-like"/>
</dbReference>
<dbReference type="InterPro" id="IPR004547">
    <property type="entry name" value="Glucosamine6P_isomerase"/>
</dbReference>
<dbReference type="PANTHER" id="PTHR42892:SF1">
    <property type="entry name" value="GLUCOSAMINE-6-PHOSPHATE ISOMERASE"/>
    <property type="match status" value="1"/>
</dbReference>
<sequence>MKIIIEKNFEAMSETTKNILFGHMSQDKRVNLSITAGNTPVGVYKKMVEVVKDSPDYTNVHYYNFDEIPVANQAEGVTITDLRKLYLTPANINEANIHPLTVENYAEQDKRLAMDGGLDAMLIGLGGDGHFCGNMPTTTSFENLTYKIKVTGDEPWFVPDMMEKGLEFVTMGPVSVMRVKHLILIVNGEKKAEMVKNVLQGPVTEEYPASVLQLHPNLTVILDEEAASKLEK</sequence>
<dbReference type="KEGG" id="ess:ATZ33_14835"/>
<dbReference type="Proteomes" id="UP000065511">
    <property type="component" value="Chromosome"/>
</dbReference>
<dbReference type="RefSeq" id="WP_071876080.1">
    <property type="nucleotide sequence ID" value="NZ_JXLC01000001.1"/>
</dbReference>
<dbReference type="EMBL" id="JXLC01000001">
    <property type="protein sequence ID" value="OJG93471.1"/>
    <property type="molecule type" value="Genomic_DNA"/>
</dbReference>
<evidence type="ECO:0000313" key="5">
    <source>
        <dbReference type="Proteomes" id="UP000065511"/>
    </source>
</evidence>
<dbReference type="SUPFAM" id="SSF100950">
    <property type="entry name" value="NagB/RpiA/CoA transferase-like"/>
    <property type="match status" value="1"/>
</dbReference>
<evidence type="ECO:0000256" key="1">
    <source>
        <dbReference type="ARBA" id="ARBA00023277"/>
    </source>
</evidence>
<evidence type="ECO:0000313" key="3">
    <source>
        <dbReference type="EMBL" id="ALS02604.1"/>
    </source>
</evidence>
<name>A0A0S3KE89_9ENTE</name>
<dbReference type="GO" id="GO:0006044">
    <property type="term" value="P:N-acetylglucosamine metabolic process"/>
    <property type="evidence" value="ECO:0007669"/>
    <property type="project" value="InterPro"/>
</dbReference>
<dbReference type="EMBL" id="CP013614">
    <property type="protein sequence ID" value="ALS02604.1"/>
    <property type="molecule type" value="Genomic_DNA"/>
</dbReference>
<dbReference type="GO" id="GO:0004342">
    <property type="term" value="F:glucosamine-6-phosphate deaminase activity"/>
    <property type="evidence" value="ECO:0007669"/>
    <property type="project" value="InterPro"/>
</dbReference>
<dbReference type="OrthoDB" id="9810967at2"/>
<evidence type="ECO:0000313" key="4">
    <source>
        <dbReference type="EMBL" id="OJG93471.1"/>
    </source>
</evidence>
<dbReference type="AlphaFoldDB" id="A0A0S3KE89"/>
<dbReference type="PANTHER" id="PTHR42892">
    <property type="entry name" value="GLUCOSAMINE-6-PHOSPHATE DEAMINASE-LIKE PROTEIN BT_0258-RELATED"/>
    <property type="match status" value="1"/>
</dbReference>
<dbReference type="InterPro" id="IPR006148">
    <property type="entry name" value="Glc/Gal-6P_isomerase"/>
</dbReference>
<reference evidence="4 6" key="1">
    <citation type="submission" date="2014-12" db="EMBL/GenBank/DDBJ databases">
        <title>Draft genome sequences of 29 type strains of Enterococci.</title>
        <authorList>
            <person name="Zhong Z."/>
            <person name="Sun Z."/>
            <person name="Liu W."/>
            <person name="Zhang W."/>
            <person name="Zhang H."/>
        </authorList>
    </citation>
    <scope>NUCLEOTIDE SEQUENCE [LARGE SCALE GENOMIC DNA]</scope>
    <source>
        <strain evidence="4 6">DSM 22801</strain>
    </source>
</reference>
<keyword evidence="5" id="KW-1185">Reference proteome</keyword>
<dbReference type="InterPro" id="IPR037171">
    <property type="entry name" value="NagB/RpiA_transferase-like"/>
</dbReference>
<dbReference type="CDD" id="cd01399">
    <property type="entry name" value="GlcN6P_deaminase"/>
    <property type="match status" value="1"/>
</dbReference>
<accession>A0A0S3KE89</accession>
<reference evidence="3 5" key="2">
    <citation type="submission" date="2015-12" db="EMBL/GenBank/DDBJ databases">
        <authorList>
            <person name="Lauer A."/>
            <person name="Humrighouse B."/>
            <person name="Loparev V."/>
            <person name="Shewmaker P.L."/>
            <person name="Whitney A.M."/>
            <person name="McLaughlin R.W."/>
        </authorList>
    </citation>
    <scope>NUCLEOTIDE SEQUENCE [LARGE SCALE GENOMIC DNA]</scope>
    <source>
        <strain evidence="3 5">LMG 23085</strain>
    </source>
</reference>
<dbReference type="GO" id="GO:0005975">
    <property type="term" value="P:carbohydrate metabolic process"/>
    <property type="evidence" value="ECO:0007669"/>
    <property type="project" value="InterPro"/>
</dbReference>
<evidence type="ECO:0000313" key="6">
    <source>
        <dbReference type="Proteomes" id="UP000183039"/>
    </source>
</evidence>
<dbReference type="Proteomes" id="UP000183039">
    <property type="component" value="Unassembled WGS sequence"/>
</dbReference>